<gene>
    <name evidence="1" type="ORF">DERP_008189</name>
</gene>
<keyword evidence="2" id="KW-1185">Reference proteome</keyword>
<organism evidence="1 2">
    <name type="scientific">Dermatophagoides pteronyssinus</name>
    <name type="common">European house dust mite</name>
    <dbReference type="NCBI Taxonomy" id="6956"/>
    <lineage>
        <taxon>Eukaryota</taxon>
        <taxon>Metazoa</taxon>
        <taxon>Ecdysozoa</taxon>
        <taxon>Arthropoda</taxon>
        <taxon>Chelicerata</taxon>
        <taxon>Arachnida</taxon>
        <taxon>Acari</taxon>
        <taxon>Acariformes</taxon>
        <taxon>Sarcoptiformes</taxon>
        <taxon>Astigmata</taxon>
        <taxon>Psoroptidia</taxon>
        <taxon>Analgoidea</taxon>
        <taxon>Pyroglyphidae</taxon>
        <taxon>Dermatophagoidinae</taxon>
        <taxon>Dermatophagoides</taxon>
    </lineage>
</organism>
<proteinExistence type="predicted"/>
<comment type="caution">
    <text evidence="1">The sequence shown here is derived from an EMBL/GenBank/DDBJ whole genome shotgun (WGS) entry which is preliminary data.</text>
</comment>
<reference evidence="1 2" key="2">
    <citation type="journal article" date="2022" name="Mol. Biol. Evol.">
        <title>Comparative Genomics Reveals Insights into the Divergent Evolution of Astigmatic Mites and Household Pest Adaptations.</title>
        <authorList>
            <person name="Xiong Q."/>
            <person name="Wan A.T."/>
            <person name="Liu X."/>
            <person name="Fung C.S."/>
            <person name="Xiao X."/>
            <person name="Malainual N."/>
            <person name="Hou J."/>
            <person name="Wang L."/>
            <person name="Wang M."/>
            <person name="Yang K.Y."/>
            <person name="Cui Y."/>
            <person name="Leung E.L."/>
            <person name="Nong W."/>
            <person name="Shin S.K."/>
            <person name="Au S.W."/>
            <person name="Jeong K.Y."/>
            <person name="Chew F.T."/>
            <person name="Hui J.H."/>
            <person name="Leung T.F."/>
            <person name="Tungtrongchitr A."/>
            <person name="Zhong N."/>
            <person name="Liu Z."/>
            <person name="Tsui S.K."/>
        </authorList>
    </citation>
    <scope>NUCLEOTIDE SEQUENCE [LARGE SCALE GENOMIC DNA]</scope>
    <source>
        <strain evidence="1">Derp</strain>
    </source>
</reference>
<protein>
    <submittedName>
        <fullName evidence="1">Uncharacterized protein</fullName>
    </submittedName>
</protein>
<reference evidence="1 2" key="1">
    <citation type="journal article" date="2018" name="J. Allergy Clin. Immunol.">
        <title>High-quality assembly of Dermatophagoides pteronyssinus genome and transcriptome reveals a wide range of novel allergens.</title>
        <authorList>
            <person name="Liu X.Y."/>
            <person name="Yang K.Y."/>
            <person name="Wang M.Q."/>
            <person name="Kwok J.S."/>
            <person name="Zeng X."/>
            <person name="Yang Z."/>
            <person name="Xiao X.J."/>
            <person name="Lau C.P."/>
            <person name="Li Y."/>
            <person name="Huang Z.M."/>
            <person name="Ba J.G."/>
            <person name="Yim A.K."/>
            <person name="Ouyang C.Y."/>
            <person name="Ngai S.M."/>
            <person name="Chan T.F."/>
            <person name="Leung E.L."/>
            <person name="Liu L."/>
            <person name="Liu Z.G."/>
            <person name="Tsui S.K."/>
        </authorList>
    </citation>
    <scope>NUCLEOTIDE SEQUENCE [LARGE SCALE GENOMIC DNA]</scope>
    <source>
        <strain evidence="1">Derp</strain>
    </source>
</reference>
<sequence>MIRNLTLNPDQTILVESILNTPGFTGFLQWFVFFVFRSDDFRLCFDNRKQKQVKAERLPKKHPFKIYTLIIQIVLD</sequence>
<dbReference type="Proteomes" id="UP000887458">
    <property type="component" value="Unassembled WGS sequence"/>
</dbReference>
<accession>A0ABQ8JJZ1</accession>
<dbReference type="EMBL" id="NJHN03000035">
    <property type="protein sequence ID" value="KAH9422923.1"/>
    <property type="molecule type" value="Genomic_DNA"/>
</dbReference>
<evidence type="ECO:0000313" key="1">
    <source>
        <dbReference type="EMBL" id="KAH9422923.1"/>
    </source>
</evidence>
<evidence type="ECO:0000313" key="2">
    <source>
        <dbReference type="Proteomes" id="UP000887458"/>
    </source>
</evidence>
<name>A0ABQ8JJZ1_DERPT</name>